<dbReference type="RefSeq" id="WP_038536087.1">
    <property type="nucleotide sequence ID" value="NZ_JAAFZF010000013.1"/>
</dbReference>
<comment type="caution">
    <text evidence="1">The sequence shown here is derived from an EMBL/GenBank/DDBJ whole genome shotgun (WGS) entry which is preliminary data.</text>
</comment>
<protein>
    <submittedName>
        <fullName evidence="1">Nucleotidyltransferase family protein</fullName>
    </submittedName>
</protein>
<accession>A0ABS8QGD3</accession>
<proteinExistence type="predicted"/>
<name>A0ABS8QGD3_9BACI</name>
<dbReference type="EMBL" id="JAJODE010000008">
    <property type="protein sequence ID" value="MCD4838203.1"/>
    <property type="molecule type" value="Genomic_DNA"/>
</dbReference>
<dbReference type="Pfam" id="PF06042">
    <property type="entry name" value="NTP_transf_6"/>
    <property type="match status" value="1"/>
</dbReference>
<gene>
    <name evidence="1" type="ORF">LRS37_04825</name>
</gene>
<organism evidence="1 2">
    <name type="scientific">Neobacillus sedimentimangrovi</name>
    <dbReference type="NCBI Taxonomy" id="2699460"/>
    <lineage>
        <taxon>Bacteria</taxon>
        <taxon>Bacillati</taxon>
        <taxon>Bacillota</taxon>
        <taxon>Bacilli</taxon>
        <taxon>Bacillales</taxon>
        <taxon>Bacillaceae</taxon>
        <taxon>Neobacillus</taxon>
    </lineage>
</organism>
<dbReference type="Proteomes" id="UP001162836">
    <property type="component" value="Unassembled WGS sequence"/>
</dbReference>
<dbReference type="InterPro" id="IPR009267">
    <property type="entry name" value="NTP_transf_6"/>
</dbReference>
<dbReference type="PANTHER" id="PTHR39166:SF1">
    <property type="entry name" value="BLL1166 PROTEIN"/>
    <property type="match status" value="1"/>
</dbReference>
<sequence length="189" mass="22168">MKELNATDYEKQLIEIIKSDKYIMSILKVIEKLNLNDAWVCAGLIRNKVWDILHNTVTPLNDIDVIYFDASDTSWEMEKQLENELNVLLPNQPWTVKNQARMHLKSGFNPFSSTYDGVAHFPETPTAIAVRLCNKELEIMAPYGIQDLFEMKVRPTPFYKKDSEYYSIYVGRVKKKKWDEIWRSLSIEL</sequence>
<evidence type="ECO:0000313" key="1">
    <source>
        <dbReference type="EMBL" id="MCD4838203.1"/>
    </source>
</evidence>
<dbReference type="PANTHER" id="PTHR39166">
    <property type="entry name" value="BLL1166 PROTEIN"/>
    <property type="match status" value="1"/>
</dbReference>
<reference evidence="1 2" key="1">
    <citation type="journal article" date="2023" name="Antonie Van Leeuwenhoek">
        <title>Unveiling the genomic potential of a novel thermostable glycoside hydrolases producing Neobacillus sedimentimangrovi UE25.</title>
        <authorList>
            <person name="Ejaz U."/>
            <person name="Saleem F."/>
            <person name="Rashid R."/>
            <person name="Hasan K.A."/>
            <person name="Syed M.N."/>
            <person name="Sohail M."/>
        </authorList>
    </citation>
    <scope>NUCLEOTIDE SEQUENCE [LARGE SCALE GENOMIC DNA]</scope>
    <source>
        <strain evidence="1 2">UE25</strain>
    </source>
</reference>
<keyword evidence="2" id="KW-1185">Reference proteome</keyword>
<evidence type="ECO:0000313" key="2">
    <source>
        <dbReference type="Proteomes" id="UP001162836"/>
    </source>
</evidence>